<accession>A0A0D2GMB8</accession>
<evidence type="ECO:0000256" key="4">
    <source>
        <dbReference type="ARBA" id="ARBA00022827"/>
    </source>
</evidence>
<dbReference type="EMBL" id="KN846971">
    <property type="protein sequence ID" value="KIW82098.1"/>
    <property type="molecule type" value="Genomic_DNA"/>
</dbReference>
<comment type="cofactor">
    <cofactor evidence="1">
        <name>FAD</name>
        <dbReference type="ChEBI" id="CHEBI:57692"/>
    </cofactor>
</comment>
<dbReference type="Pfam" id="PF01565">
    <property type="entry name" value="FAD_binding_4"/>
    <property type="match status" value="1"/>
</dbReference>
<dbReference type="PANTHER" id="PTHR42973:SF39">
    <property type="entry name" value="FAD-BINDING PCMH-TYPE DOMAIN-CONTAINING PROTEIN"/>
    <property type="match status" value="1"/>
</dbReference>
<dbReference type="InterPro" id="IPR050416">
    <property type="entry name" value="FAD-linked_Oxidoreductase"/>
</dbReference>
<dbReference type="PROSITE" id="PS51387">
    <property type="entry name" value="FAD_PCMH"/>
    <property type="match status" value="1"/>
</dbReference>
<feature type="region of interest" description="Disordered" evidence="6">
    <location>
        <begin position="406"/>
        <end position="431"/>
    </location>
</feature>
<dbReference type="InterPro" id="IPR006094">
    <property type="entry name" value="Oxid_FAD_bind_N"/>
</dbReference>
<evidence type="ECO:0000256" key="2">
    <source>
        <dbReference type="ARBA" id="ARBA00005466"/>
    </source>
</evidence>
<dbReference type="HOGENOM" id="CLU_031390_0_0_1"/>
<dbReference type="InterPro" id="IPR016166">
    <property type="entry name" value="FAD-bd_PCMH"/>
</dbReference>
<feature type="domain" description="FAD-binding PCMH-type" evidence="7">
    <location>
        <begin position="40"/>
        <end position="208"/>
    </location>
</feature>
<sequence>MAESITGQLDHLRSLLSEPEVILPTSERYDSHTSTWAAQKNLHPRLVVRPGSTQSLSKVLQYLSTSDLDMAVRSSGYGSASARDVLISMEAFDEFSWDREKEILTLGAGQLWRDYYEKMDRVAPEYHVVAARTPALGIGGSILSGGFSWLARQYGNTSDPANMLDAEVVKMDGTVLWASQDPDLLWTLRGAGASFCVVTKFKLRAYPCPQDIYAGPIIVPRRQLALVARGIASMNTRSEILAPQVSMDLYVVKKEQAAHMGATEDLLIVQAFDALGREHGRSEEGFKWALDIPGAMDMTRVTNLRGVSQMHEQTTALKGRFKTLWQPLIVETLSEETILGAVHWFDHVGATGDRSIANSAQLVFECLCTRDSTSGAGASAWPRPLGMKNTIICAAGCDATIGAAAGGKSTKAEEGSNGGGGGDDGDHDDSDKLTTARQLLHDAPRIVFDGHGDQRIRYAPNALEEYHDLKDVYAEHLPKLLALKKLHDPRNKLKGPINYVS</sequence>
<keyword evidence="4" id="KW-0274">FAD</keyword>
<evidence type="ECO:0000256" key="6">
    <source>
        <dbReference type="SAM" id="MobiDB-lite"/>
    </source>
</evidence>
<dbReference type="Gene3D" id="3.30.465.10">
    <property type="match status" value="1"/>
</dbReference>
<keyword evidence="5" id="KW-0560">Oxidoreductase</keyword>
<gene>
    <name evidence="8" type="ORF">Z517_05125</name>
</gene>
<dbReference type="InterPro" id="IPR016169">
    <property type="entry name" value="FAD-bd_PCMH_sub2"/>
</dbReference>
<dbReference type="SUPFAM" id="SSF56176">
    <property type="entry name" value="FAD-binding/transporter-associated domain-like"/>
    <property type="match status" value="1"/>
</dbReference>
<dbReference type="PANTHER" id="PTHR42973">
    <property type="entry name" value="BINDING OXIDOREDUCTASE, PUTATIVE (AFU_ORTHOLOGUE AFUA_1G17690)-RELATED"/>
    <property type="match status" value="1"/>
</dbReference>
<dbReference type="VEuPathDB" id="FungiDB:Z517_05125"/>
<evidence type="ECO:0000259" key="7">
    <source>
        <dbReference type="PROSITE" id="PS51387"/>
    </source>
</evidence>
<evidence type="ECO:0000313" key="9">
    <source>
        <dbReference type="Proteomes" id="UP000053029"/>
    </source>
</evidence>
<keyword evidence="9" id="KW-1185">Reference proteome</keyword>
<evidence type="ECO:0000313" key="8">
    <source>
        <dbReference type="EMBL" id="KIW82098.1"/>
    </source>
</evidence>
<dbReference type="GO" id="GO:0071949">
    <property type="term" value="F:FAD binding"/>
    <property type="evidence" value="ECO:0007669"/>
    <property type="project" value="InterPro"/>
</dbReference>
<protein>
    <recommendedName>
        <fullName evidence="7">FAD-binding PCMH-type domain-containing protein</fullName>
    </recommendedName>
</protein>
<organism evidence="8 9">
    <name type="scientific">Fonsecaea pedrosoi CBS 271.37</name>
    <dbReference type="NCBI Taxonomy" id="1442368"/>
    <lineage>
        <taxon>Eukaryota</taxon>
        <taxon>Fungi</taxon>
        <taxon>Dikarya</taxon>
        <taxon>Ascomycota</taxon>
        <taxon>Pezizomycotina</taxon>
        <taxon>Eurotiomycetes</taxon>
        <taxon>Chaetothyriomycetidae</taxon>
        <taxon>Chaetothyriales</taxon>
        <taxon>Herpotrichiellaceae</taxon>
        <taxon>Fonsecaea</taxon>
    </lineage>
</organism>
<evidence type="ECO:0000256" key="5">
    <source>
        <dbReference type="ARBA" id="ARBA00023002"/>
    </source>
</evidence>
<proteinExistence type="inferred from homology"/>
<keyword evidence="3" id="KW-0285">Flavoprotein</keyword>
<dbReference type="AlphaFoldDB" id="A0A0D2GMB8"/>
<dbReference type="Proteomes" id="UP000053029">
    <property type="component" value="Unassembled WGS sequence"/>
</dbReference>
<dbReference type="GeneID" id="25304615"/>
<comment type="similarity">
    <text evidence="2">Belongs to the oxygen-dependent FAD-linked oxidoreductase family.</text>
</comment>
<dbReference type="OrthoDB" id="415825at2759"/>
<reference evidence="8 9" key="1">
    <citation type="submission" date="2015-01" db="EMBL/GenBank/DDBJ databases">
        <title>The Genome Sequence of Fonsecaea pedrosoi CBS 271.37.</title>
        <authorList>
            <consortium name="The Broad Institute Genomics Platform"/>
            <person name="Cuomo C."/>
            <person name="de Hoog S."/>
            <person name="Gorbushina A."/>
            <person name="Stielow B."/>
            <person name="Teixiera M."/>
            <person name="Abouelleil A."/>
            <person name="Chapman S.B."/>
            <person name="Priest M."/>
            <person name="Young S.K."/>
            <person name="Wortman J."/>
            <person name="Nusbaum C."/>
            <person name="Birren B."/>
        </authorList>
    </citation>
    <scope>NUCLEOTIDE SEQUENCE [LARGE SCALE GENOMIC DNA]</scope>
    <source>
        <strain evidence="8 9">CBS 271.37</strain>
    </source>
</reference>
<dbReference type="STRING" id="1442368.A0A0D2GMB8"/>
<evidence type="ECO:0000256" key="3">
    <source>
        <dbReference type="ARBA" id="ARBA00022630"/>
    </source>
</evidence>
<dbReference type="GO" id="GO:0016491">
    <property type="term" value="F:oxidoreductase activity"/>
    <property type="evidence" value="ECO:0007669"/>
    <property type="project" value="UniProtKB-KW"/>
</dbReference>
<dbReference type="InterPro" id="IPR036318">
    <property type="entry name" value="FAD-bd_PCMH-like_sf"/>
</dbReference>
<name>A0A0D2GMB8_9EURO</name>
<evidence type="ECO:0000256" key="1">
    <source>
        <dbReference type="ARBA" id="ARBA00001974"/>
    </source>
</evidence>
<dbReference type="RefSeq" id="XP_013285906.1">
    <property type="nucleotide sequence ID" value="XM_013430452.1"/>
</dbReference>